<dbReference type="AlphaFoldDB" id="A0AAE4MCF2"/>
<sequence length="286" mass="32292">MQFSQFRFASVHKKYLIVEGDVPNTCGYEYPGDGNSFLAYCFYDTAKGLSCFVLGTTIFADQKLTFVSETPEDSLVTLDGGDIAERECTPLRSDVFDLSRFSYIEAEAEKRDPSPKTVEKILLSRLCGICIHHHGRNGWRTCPAFSTKIPDEIWNAEADPKVPCSEGIGFVQKEPQLFLEVIDAVSGKVVYRYEAVGDPLHPREIYESSDLGESILAAFKDMMDDWYDHVSEPMKELLHCKTSDGAFVAELSAINVAMTINKQMGREVYRIIDEFPEYPDDECLRI</sequence>
<keyword evidence="2" id="KW-1185">Reference proteome</keyword>
<dbReference type="Proteomes" id="UP001273136">
    <property type="component" value="Unassembled WGS sequence"/>
</dbReference>
<proteinExistence type="predicted"/>
<accession>A0AAE4MCF2</accession>
<organism evidence="1 2">
    <name type="scientific">Methanorbis furvi</name>
    <dbReference type="NCBI Taxonomy" id="3028299"/>
    <lineage>
        <taxon>Archaea</taxon>
        <taxon>Methanobacteriati</taxon>
        <taxon>Methanobacteriota</taxon>
        <taxon>Stenosarchaea group</taxon>
        <taxon>Methanomicrobia</taxon>
        <taxon>Methanomicrobiales</taxon>
        <taxon>Methanocorpusculaceae</taxon>
        <taxon>Methanorbis</taxon>
    </lineage>
</organism>
<name>A0AAE4MCF2_9EURY</name>
<evidence type="ECO:0000313" key="1">
    <source>
        <dbReference type="EMBL" id="MDV0441654.1"/>
    </source>
</evidence>
<dbReference type="EMBL" id="JAWDKA010000004">
    <property type="protein sequence ID" value="MDV0441654.1"/>
    <property type="molecule type" value="Genomic_DNA"/>
</dbReference>
<reference evidence="1" key="1">
    <citation type="submission" date="2023-06" db="EMBL/GenBank/DDBJ databases">
        <title>Genome sequence of Methancorpusculaceae sp. Ag1.</title>
        <authorList>
            <person name="Protasov E."/>
            <person name="Platt K."/>
            <person name="Poehlein A."/>
            <person name="Daniel R."/>
            <person name="Brune A."/>
        </authorList>
    </citation>
    <scope>NUCLEOTIDE SEQUENCE</scope>
    <source>
        <strain evidence="1">Ag1</strain>
    </source>
</reference>
<gene>
    <name evidence="1" type="ORF">McpAg1_08620</name>
</gene>
<protein>
    <submittedName>
        <fullName evidence="1">Uncharacterized protein</fullName>
    </submittedName>
</protein>
<evidence type="ECO:0000313" key="2">
    <source>
        <dbReference type="Proteomes" id="UP001273136"/>
    </source>
</evidence>
<comment type="caution">
    <text evidence="1">The sequence shown here is derived from an EMBL/GenBank/DDBJ whole genome shotgun (WGS) entry which is preliminary data.</text>
</comment>
<dbReference type="RefSeq" id="WP_338094058.1">
    <property type="nucleotide sequence ID" value="NZ_JAWDKA010000004.1"/>
</dbReference>